<dbReference type="GeneID" id="79303862"/>
<dbReference type="InterPro" id="IPR003749">
    <property type="entry name" value="ThiS/MoaD-like"/>
</dbReference>
<dbReference type="SUPFAM" id="SSF54285">
    <property type="entry name" value="MoaD/ThiS"/>
    <property type="match status" value="1"/>
</dbReference>
<feature type="region of interest" description="Disordered" evidence="1">
    <location>
        <begin position="1"/>
        <end position="28"/>
    </location>
</feature>
<dbReference type="RefSeq" id="WP_276279298.1">
    <property type="nucleotide sequence ID" value="NZ_CP119809.1"/>
</dbReference>
<name>A0ABD5WHF1_9EURY</name>
<sequence>MTAGETRTAEATDRTTERRDATPTETTVEVRCTGHVRTEVGEPRLEYTFEGTTLRAFLDAFFAEYDVRDLLVAETEAEASTSGWADPPEDLPGTWEKNPEGDQTRTYARVAVNGTFNEHLDGLDTRLADGDRVGLMYPFIFCC</sequence>
<comment type="caution">
    <text evidence="2">The sequence shown here is derived from an EMBL/GenBank/DDBJ whole genome shotgun (WGS) entry which is preliminary data.</text>
</comment>
<dbReference type="Gene3D" id="3.10.20.30">
    <property type="match status" value="1"/>
</dbReference>
<reference evidence="2 3" key="1">
    <citation type="journal article" date="2019" name="Int. J. Syst. Evol. Microbiol.">
        <title>The Global Catalogue of Microorganisms (GCM) 10K type strain sequencing project: providing services to taxonomists for standard genome sequencing and annotation.</title>
        <authorList>
            <consortium name="The Broad Institute Genomics Platform"/>
            <consortium name="The Broad Institute Genome Sequencing Center for Infectious Disease"/>
            <person name="Wu L."/>
            <person name="Ma J."/>
        </authorList>
    </citation>
    <scope>NUCLEOTIDE SEQUENCE [LARGE SCALE GENOMIC DNA]</scope>
    <source>
        <strain evidence="2 3">DT72</strain>
    </source>
</reference>
<dbReference type="InterPro" id="IPR012675">
    <property type="entry name" value="Beta-grasp_dom_sf"/>
</dbReference>
<feature type="compositionally biased region" description="Basic and acidic residues" evidence="1">
    <location>
        <begin position="7"/>
        <end position="22"/>
    </location>
</feature>
<evidence type="ECO:0000313" key="3">
    <source>
        <dbReference type="Proteomes" id="UP001596407"/>
    </source>
</evidence>
<organism evidence="2 3">
    <name type="scientific">Halorussus caseinilyticus</name>
    <dbReference type="NCBI Taxonomy" id="3034025"/>
    <lineage>
        <taxon>Archaea</taxon>
        <taxon>Methanobacteriati</taxon>
        <taxon>Methanobacteriota</taxon>
        <taxon>Stenosarchaea group</taxon>
        <taxon>Halobacteria</taxon>
        <taxon>Halobacteriales</taxon>
        <taxon>Haladaptataceae</taxon>
        <taxon>Halorussus</taxon>
    </lineage>
</organism>
<accession>A0ABD5WHF1</accession>
<dbReference type="Pfam" id="PF02597">
    <property type="entry name" value="ThiS"/>
    <property type="match status" value="1"/>
</dbReference>
<dbReference type="AlphaFoldDB" id="A0ABD5WHF1"/>
<keyword evidence="3" id="KW-1185">Reference proteome</keyword>
<dbReference type="Proteomes" id="UP001596407">
    <property type="component" value="Unassembled WGS sequence"/>
</dbReference>
<dbReference type="InterPro" id="IPR016155">
    <property type="entry name" value="Mopterin_synth/thiamin_S_b"/>
</dbReference>
<protein>
    <submittedName>
        <fullName evidence="2">MoaD/ThiS family protein</fullName>
    </submittedName>
</protein>
<feature type="region of interest" description="Disordered" evidence="1">
    <location>
        <begin position="76"/>
        <end position="101"/>
    </location>
</feature>
<evidence type="ECO:0000256" key="1">
    <source>
        <dbReference type="SAM" id="MobiDB-lite"/>
    </source>
</evidence>
<gene>
    <name evidence="2" type="ORF">ACFQJ6_05190</name>
</gene>
<proteinExistence type="predicted"/>
<dbReference type="EMBL" id="JBHSZH010000005">
    <property type="protein sequence ID" value="MFC7079623.1"/>
    <property type="molecule type" value="Genomic_DNA"/>
</dbReference>
<evidence type="ECO:0000313" key="2">
    <source>
        <dbReference type="EMBL" id="MFC7079623.1"/>
    </source>
</evidence>